<dbReference type="NCBIfam" id="TIGR02109">
    <property type="entry name" value="PQQ_syn_pqqE"/>
    <property type="match status" value="1"/>
</dbReference>
<dbReference type="InterPro" id="IPR050377">
    <property type="entry name" value="Radical_SAM_PqqE_MftC-like"/>
</dbReference>
<dbReference type="SMART" id="SM00729">
    <property type="entry name" value="Elp3"/>
    <property type="match status" value="1"/>
</dbReference>
<comment type="similarity">
    <text evidence="8">Belongs to the radical SAM superfamily. PqqE family.</text>
</comment>
<keyword evidence="4 8" id="KW-0884">PQQ biosynthesis</keyword>
<dbReference type="PROSITE" id="PS51918">
    <property type="entry name" value="RADICAL_SAM"/>
    <property type="match status" value="1"/>
</dbReference>
<feature type="binding site" evidence="8">
    <location>
        <position position="26"/>
    </location>
    <ligand>
        <name>[4Fe-4S] cluster</name>
        <dbReference type="ChEBI" id="CHEBI:49883"/>
        <note>4Fe-4S-S-AdoMet</note>
    </ligand>
</feature>
<evidence type="ECO:0000256" key="5">
    <source>
        <dbReference type="ARBA" id="ARBA00023002"/>
    </source>
</evidence>
<comment type="caution">
    <text evidence="10">The sequence shown here is derived from an EMBL/GenBank/DDBJ whole genome shotgun (WGS) entry which is preliminary data.</text>
</comment>
<sequence>MTGEAGLTDESLAPPLGLLAELTHRCPLACPYCSNPLALERRADELKTADWCRVFDQAADLGVLQLHLSGGEPAARPDLVDLVAHAARAGLYTNLITSGLGLPAARIDALAAAGLDHVQLSIQDADDPSADRIAGRQGAARTKRRVAADVVAAGLPLTVNLVVHRANLPRLAEMIALAREMGAGRVEIAHAQYHGWAAVNRAALLPDRQAALDAVRLVERLAPGAGIAVDHVVPDQFADTPKPCMGGWGRRVINLTPSGRALPCHAAETIPGLTFWSVRDHALDRIWAESSAFRRFRGTAWMPEPCRSCDRRSVDFGGCRCQALALTGDAAATDPVCHRSPHHHRVAPPPRPVESYVYRGR</sequence>
<dbReference type="CDD" id="cd21119">
    <property type="entry name" value="SPASM_PqqE"/>
    <property type="match status" value="1"/>
</dbReference>
<keyword evidence="5 8" id="KW-0560">Oxidoreductase</keyword>
<dbReference type="NCBIfam" id="TIGR04085">
    <property type="entry name" value="rSAM_more_4Fe4S"/>
    <property type="match status" value="1"/>
</dbReference>
<dbReference type="PANTHER" id="PTHR11228">
    <property type="entry name" value="RADICAL SAM DOMAIN PROTEIN"/>
    <property type="match status" value="1"/>
</dbReference>
<gene>
    <name evidence="8" type="primary">pqqE</name>
    <name evidence="10" type="ORF">AUP44_15645</name>
</gene>
<keyword evidence="6 8" id="KW-0408">Iron</keyword>
<dbReference type="Proteomes" id="UP000075787">
    <property type="component" value="Unassembled WGS sequence"/>
</dbReference>
<dbReference type="OrthoDB" id="9792276at2"/>
<organism evidence="10 11">
    <name type="scientific">Tistrella mobilis</name>
    <dbReference type="NCBI Taxonomy" id="171437"/>
    <lineage>
        <taxon>Bacteria</taxon>
        <taxon>Pseudomonadati</taxon>
        <taxon>Pseudomonadota</taxon>
        <taxon>Alphaproteobacteria</taxon>
        <taxon>Geminicoccales</taxon>
        <taxon>Geminicoccaceae</taxon>
        <taxon>Tistrella</taxon>
    </lineage>
</organism>
<dbReference type="GO" id="GO:0018189">
    <property type="term" value="P:pyrroloquinoline quinone biosynthetic process"/>
    <property type="evidence" value="ECO:0007669"/>
    <property type="project" value="UniProtKB-UniRule"/>
</dbReference>
<proteinExistence type="inferred from homology"/>
<dbReference type="InterPro" id="IPR017200">
    <property type="entry name" value="PqqE-like"/>
</dbReference>
<evidence type="ECO:0000256" key="6">
    <source>
        <dbReference type="ARBA" id="ARBA00023004"/>
    </source>
</evidence>
<dbReference type="HAMAP" id="MF_00660">
    <property type="entry name" value="PqqE"/>
    <property type="match status" value="1"/>
</dbReference>
<name>A0A162JT20_9PROT</name>
<dbReference type="GO" id="GO:0016491">
    <property type="term" value="F:oxidoreductase activity"/>
    <property type="evidence" value="ECO:0007669"/>
    <property type="project" value="UniProtKB-KW"/>
</dbReference>
<comment type="pathway">
    <text evidence="8">Cofactor biosynthesis; pyrroloquinoline quinone biosynthesis.</text>
</comment>
<dbReference type="EC" id="1.21.98.4" evidence="8"/>
<comment type="subunit">
    <text evidence="8">Interacts with PqqD. The interaction is necessary for activity of PqqE.</text>
</comment>
<dbReference type="PANTHER" id="PTHR11228:SF7">
    <property type="entry name" value="PQQA PEPTIDE CYCLASE"/>
    <property type="match status" value="1"/>
</dbReference>
<dbReference type="GeneID" id="97243913"/>
<dbReference type="GO" id="GO:0009975">
    <property type="term" value="F:cyclase activity"/>
    <property type="evidence" value="ECO:0007669"/>
    <property type="project" value="UniProtKB-UniRule"/>
</dbReference>
<dbReference type="SFLD" id="SFLDG01386">
    <property type="entry name" value="main_SPASM_domain-containing"/>
    <property type="match status" value="1"/>
</dbReference>
<dbReference type="GO" id="GO:0005506">
    <property type="term" value="F:iron ion binding"/>
    <property type="evidence" value="ECO:0007669"/>
    <property type="project" value="UniProtKB-UniRule"/>
</dbReference>
<comment type="cofactor">
    <cofactor evidence="8">
        <name>[4Fe-4S] cluster</name>
        <dbReference type="ChEBI" id="CHEBI:49883"/>
    </cofactor>
    <text evidence="8">Binds 1 [4Fe-4S] cluster. The cluster is coordinated with 3 cysteines and an exchangeable S-adenosyl-L-methionine.</text>
</comment>
<feature type="binding site" evidence="8">
    <location>
        <position position="33"/>
    </location>
    <ligand>
        <name>[4Fe-4S] cluster</name>
        <dbReference type="ChEBI" id="CHEBI:49883"/>
        <note>4Fe-4S-S-AdoMet</note>
    </ligand>
</feature>
<feature type="domain" description="Radical SAM core" evidence="9">
    <location>
        <begin position="12"/>
        <end position="228"/>
    </location>
</feature>
<dbReference type="InterPro" id="IPR007197">
    <property type="entry name" value="rSAM"/>
</dbReference>
<evidence type="ECO:0000256" key="8">
    <source>
        <dbReference type="HAMAP-Rule" id="MF_00660"/>
    </source>
</evidence>
<dbReference type="InterPro" id="IPR011843">
    <property type="entry name" value="PQQ_synth_PqqE_bac"/>
</dbReference>
<keyword evidence="3 8" id="KW-0479">Metal-binding</keyword>
<comment type="function">
    <text evidence="8">Catalyzes the cross-linking of a glutamate residue and a tyrosine residue in the PqqA protein as part of the biosynthesis of pyrroloquinoline quinone (PQQ).</text>
</comment>
<evidence type="ECO:0000256" key="2">
    <source>
        <dbReference type="ARBA" id="ARBA00022691"/>
    </source>
</evidence>
<evidence type="ECO:0000313" key="11">
    <source>
        <dbReference type="Proteomes" id="UP000075787"/>
    </source>
</evidence>
<dbReference type="CDD" id="cd01335">
    <property type="entry name" value="Radical_SAM"/>
    <property type="match status" value="1"/>
</dbReference>
<dbReference type="Gene3D" id="3.20.20.70">
    <property type="entry name" value="Aldolase class I"/>
    <property type="match status" value="1"/>
</dbReference>
<comment type="catalytic activity">
    <reaction evidence="8">
        <text>[PQQ precursor protein] + S-adenosyl-L-methionine = E-Y cross-linked-[PQQ precursor protein] + 5'-deoxyadenosine + L-methionine + H(+)</text>
        <dbReference type="Rhea" id="RHEA:56836"/>
        <dbReference type="Rhea" id="RHEA-COMP:14800"/>
        <dbReference type="Rhea" id="RHEA-COMP:14801"/>
        <dbReference type="ChEBI" id="CHEBI:15378"/>
        <dbReference type="ChEBI" id="CHEBI:17319"/>
        <dbReference type="ChEBI" id="CHEBI:57844"/>
        <dbReference type="ChEBI" id="CHEBI:59789"/>
        <dbReference type="ChEBI" id="CHEBI:141026"/>
        <dbReference type="ChEBI" id="CHEBI:141027"/>
        <dbReference type="EC" id="1.21.98.4"/>
    </reaction>
</comment>
<dbReference type="InterPro" id="IPR058240">
    <property type="entry name" value="rSAM_sf"/>
</dbReference>
<protein>
    <recommendedName>
        <fullName evidence="8">PqqA peptide cyclase</fullName>
        <ecNumber evidence="8">1.21.98.4</ecNumber>
    </recommendedName>
    <alternativeName>
        <fullName evidence="8">Coenzyme PQQ synthesis protein E</fullName>
    </alternativeName>
</protein>
<evidence type="ECO:0000259" key="9">
    <source>
        <dbReference type="PROSITE" id="PS51918"/>
    </source>
</evidence>
<accession>A0A162JT20</accession>
<dbReference type="UniPathway" id="UPA00539"/>
<dbReference type="AlphaFoldDB" id="A0A162JT20"/>
<keyword evidence="7 8" id="KW-0411">Iron-sulfur</keyword>
<dbReference type="SFLD" id="SFLDS00029">
    <property type="entry name" value="Radical_SAM"/>
    <property type="match status" value="1"/>
</dbReference>
<dbReference type="InterPro" id="IPR013785">
    <property type="entry name" value="Aldolase_TIM"/>
</dbReference>
<evidence type="ECO:0000256" key="4">
    <source>
        <dbReference type="ARBA" id="ARBA00022905"/>
    </source>
</evidence>
<evidence type="ECO:0000313" key="10">
    <source>
        <dbReference type="EMBL" id="KYO49823.1"/>
    </source>
</evidence>
<dbReference type="InterPro" id="IPR006638">
    <property type="entry name" value="Elp3/MiaA/NifB-like_rSAM"/>
</dbReference>
<evidence type="ECO:0000256" key="7">
    <source>
        <dbReference type="ARBA" id="ARBA00023014"/>
    </source>
</evidence>
<dbReference type="GO" id="GO:1904047">
    <property type="term" value="F:S-adenosyl-L-methionine binding"/>
    <property type="evidence" value="ECO:0007669"/>
    <property type="project" value="UniProtKB-UniRule"/>
</dbReference>
<evidence type="ECO:0000256" key="3">
    <source>
        <dbReference type="ARBA" id="ARBA00022723"/>
    </source>
</evidence>
<dbReference type="Pfam" id="PF04055">
    <property type="entry name" value="Radical_SAM"/>
    <property type="match status" value="1"/>
</dbReference>
<keyword evidence="2 8" id="KW-0949">S-adenosyl-L-methionine</keyword>
<dbReference type="SFLD" id="SFLDG01067">
    <property type="entry name" value="SPASM/twitch_domain_containing"/>
    <property type="match status" value="1"/>
</dbReference>
<evidence type="ECO:0000256" key="1">
    <source>
        <dbReference type="ARBA" id="ARBA00022485"/>
    </source>
</evidence>
<dbReference type="EMBL" id="LPZR01000214">
    <property type="protein sequence ID" value="KYO49823.1"/>
    <property type="molecule type" value="Genomic_DNA"/>
</dbReference>
<dbReference type="SFLD" id="SFLDF00280">
    <property type="entry name" value="coenzyme_PQQ_synthesis_protein"/>
    <property type="match status" value="1"/>
</dbReference>
<dbReference type="PIRSF" id="PIRSF037420">
    <property type="entry name" value="PQQ_syn_pqqE"/>
    <property type="match status" value="1"/>
</dbReference>
<feature type="binding site" evidence="8">
    <location>
        <position position="30"/>
    </location>
    <ligand>
        <name>[4Fe-4S] cluster</name>
        <dbReference type="ChEBI" id="CHEBI:49883"/>
        <note>4Fe-4S-S-AdoMet</note>
    </ligand>
</feature>
<dbReference type="Pfam" id="PF13186">
    <property type="entry name" value="SPASM"/>
    <property type="match status" value="1"/>
</dbReference>
<dbReference type="SUPFAM" id="SSF102114">
    <property type="entry name" value="Radical SAM enzymes"/>
    <property type="match status" value="1"/>
</dbReference>
<keyword evidence="1 8" id="KW-0004">4Fe-4S</keyword>
<dbReference type="RefSeq" id="WP_062769546.1">
    <property type="nucleotide sequence ID" value="NZ_CP121045.1"/>
</dbReference>
<reference evidence="10 11" key="1">
    <citation type="submission" date="2015-12" db="EMBL/GenBank/DDBJ databases">
        <title>Genome sequence of Tistrella mobilis MCCC 1A02139.</title>
        <authorList>
            <person name="Lu L."/>
            <person name="Lai Q."/>
            <person name="Shao Z."/>
            <person name="Qian P."/>
        </authorList>
    </citation>
    <scope>NUCLEOTIDE SEQUENCE [LARGE SCALE GENOMIC DNA]</scope>
    <source>
        <strain evidence="10 11">MCCC 1A02139</strain>
    </source>
</reference>
<dbReference type="InterPro" id="IPR023885">
    <property type="entry name" value="4Fe4S-binding_SPASM_dom"/>
</dbReference>
<dbReference type="GO" id="GO:0051539">
    <property type="term" value="F:4 iron, 4 sulfur cluster binding"/>
    <property type="evidence" value="ECO:0007669"/>
    <property type="project" value="UniProtKB-KW"/>
</dbReference>